<feature type="transmembrane region" description="Helical" evidence="5">
    <location>
        <begin position="245"/>
        <end position="266"/>
    </location>
</feature>
<feature type="transmembrane region" description="Helical" evidence="5">
    <location>
        <begin position="21"/>
        <end position="48"/>
    </location>
</feature>
<comment type="caution">
    <text evidence="6">The sequence shown here is derived from an EMBL/GenBank/DDBJ whole genome shotgun (WGS) entry which is preliminary data.</text>
</comment>
<dbReference type="SMART" id="SM01417">
    <property type="entry name" value="Solute_trans_a"/>
    <property type="match status" value="1"/>
</dbReference>
<feature type="transmembrane region" description="Helical" evidence="5">
    <location>
        <begin position="68"/>
        <end position="88"/>
    </location>
</feature>
<feature type="transmembrane region" description="Helical" evidence="5">
    <location>
        <begin position="213"/>
        <end position="233"/>
    </location>
</feature>
<dbReference type="PANTHER" id="PTHR23423">
    <property type="entry name" value="ORGANIC SOLUTE TRANSPORTER-RELATED"/>
    <property type="match status" value="1"/>
</dbReference>
<proteinExistence type="predicted"/>
<evidence type="ECO:0000256" key="3">
    <source>
        <dbReference type="ARBA" id="ARBA00022989"/>
    </source>
</evidence>
<keyword evidence="3 5" id="KW-1133">Transmembrane helix</keyword>
<sequence>MLYDISHLREKQAMKYLQELIVYYLLTFSIPLWDTLIAGAFVLVTLSSSFYLLFEHLSAYRNPEEQKFLIGVILMVPCYAVESFVSLLDPSISVDIEILRDCYESFAMYCFGRYLVGKKELLSFLEREGRSSSKAPLLEHNHERGIIKHPFPMNYIFKPWKLGQWFYQVVKFGIVQYVCFLLRSSMFCSSFYISQFQHSWIGKDYDLYLFWQMLIKSLTAVLAVLLEAFGVYCEGDFKLRCGYPYMAVVLNFSQSWALYCLVQFYAATKDELAHIKPLYKFLTFKSIVFLTWWQGVAIALLYSLGLFKSPIAQGLQFKSSIQDFIICIEVFSWTSQDFITR</sequence>
<dbReference type="Pfam" id="PF03619">
    <property type="entry name" value="Solute_trans_a"/>
    <property type="match status" value="2"/>
</dbReference>
<organism evidence="6 7">
    <name type="scientific">Populus alba x Populus x berolinensis</name>
    <dbReference type="NCBI Taxonomy" id="444605"/>
    <lineage>
        <taxon>Eukaryota</taxon>
        <taxon>Viridiplantae</taxon>
        <taxon>Streptophyta</taxon>
        <taxon>Embryophyta</taxon>
        <taxon>Tracheophyta</taxon>
        <taxon>Spermatophyta</taxon>
        <taxon>Magnoliopsida</taxon>
        <taxon>eudicotyledons</taxon>
        <taxon>Gunneridae</taxon>
        <taxon>Pentapetalae</taxon>
        <taxon>rosids</taxon>
        <taxon>fabids</taxon>
        <taxon>Malpighiales</taxon>
        <taxon>Salicaceae</taxon>
        <taxon>Saliceae</taxon>
        <taxon>Populus</taxon>
    </lineage>
</organism>
<evidence type="ECO:0000256" key="2">
    <source>
        <dbReference type="ARBA" id="ARBA00022692"/>
    </source>
</evidence>
<reference evidence="6" key="1">
    <citation type="journal article" date="2023" name="Mol. Ecol. Resour.">
        <title>Chromosome-level genome assembly of a triploid poplar Populus alba 'Berolinensis'.</title>
        <authorList>
            <person name="Chen S."/>
            <person name="Yu Y."/>
            <person name="Wang X."/>
            <person name="Wang S."/>
            <person name="Zhang T."/>
            <person name="Zhou Y."/>
            <person name="He R."/>
            <person name="Meng N."/>
            <person name="Wang Y."/>
            <person name="Liu W."/>
            <person name="Liu Z."/>
            <person name="Liu J."/>
            <person name="Guo Q."/>
            <person name="Huang H."/>
            <person name="Sederoff R.R."/>
            <person name="Wang G."/>
            <person name="Qu G."/>
            <person name="Chen S."/>
        </authorList>
    </citation>
    <scope>NUCLEOTIDE SEQUENCE</scope>
    <source>
        <strain evidence="6">SC-2020</strain>
    </source>
</reference>
<dbReference type="EMBL" id="JAQIZT010000009">
    <property type="protein sequence ID" value="KAJ6986186.1"/>
    <property type="molecule type" value="Genomic_DNA"/>
</dbReference>
<evidence type="ECO:0000256" key="5">
    <source>
        <dbReference type="SAM" id="Phobius"/>
    </source>
</evidence>
<dbReference type="AlphaFoldDB" id="A0AAD6MIG0"/>
<keyword evidence="7" id="KW-1185">Reference proteome</keyword>
<keyword evidence="4 5" id="KW-0472">Membrane</keyword>
<feature type="transmembrane region" description="Helical" evidence="5">
    <location>
        <begin position="286"/>
        <end position="307"/>
    </location>
</feature>
<evidence type="ECO:0000256" key="4">
    <source>
        <dbReference type="ARBA" id="ARBA00023136"/>
    </source>
</evidence>
<keyword evidence="2 5" id="KW-0812">Transmembrane</keyword>
<dbReference type="InterPro" id="IPR005178">
    <property type="entry name" value="Ostalpha/TMEM184C"/>
</dbReference>
<feature type="transmembrane region" description="Helical" evidence="5">
    <location>
        <begin position="174"/>
        <end position="193"/>
    </location>
</feature>
<evidence type="ECO:0000313" key="7">
    <source>
        <dbReference type="Proteomes" id="UP001164929"/>
    </source>
</evidence>
<protein>
    <submittedName>
        <fullName evidence="6">Transmembrane protein 184</fullName>
    </submittedName>
</protein>
<comment type="subcellular location">
    <subcellularLocation>
        <location evidence="1">Membrane</location>
        <topology evidence="1">Multi-pass membrane protein</topology>
    </subcellularLocation>
</comment>
<gene>
    <name evidence="6" type="ORF">NC653_023931</name>
</gene>
<dbReference type="Proteomes" id="UP001164929">
    <property type="component" value="Chromosome 9"/>
</dbReference>
<evidence type="ECO:0000313" key="6">
    <source>
        <dbReference type="EMBL" id="KAJ6986186.1"/>
    </source>
</evidence>
<name>A0AAD6MIG0_9ROSI</name>
<accession>A0AAD6MIG0</accession>
<dbReference type="GO" id="GO:0016020">
    <property type="term" value="C:membrane"/>
    <property type="evidence" value="ECO:0007669"/>
    <property type="project" value="UniProtKB-SubCell"/>
</dbReference>
<evidence type="ECO:0000256" key="1">
    <source>
        <dbReference type="ARBA" id="ARBA00004141"/>
    </source>
</evidence>